<dbReference type="InterPro" id="IPR000073">
    <property type="entry name" value="AB_hydrolase_1"/>
</dbReference>
<reference evidence="3" key="1">
    <citation type="journal article" date="2018" name="DNA Res.">
        <title>Multiple hybrid de novo genome assembly of finger millet, an orphan allotetraploid crop.</title>
        <authorList>
            <person name="Hatakeyama M."/>
            <person name="Aluri S."/>
            <person name="Balachadran M.T."/>
            <person name="Sivarajan S.R."/>
            <person name="Patrignani A."/>
            <person name="Gruter S."/>
            <person name="Poveda L."/>
            <person name="Shimizu-Inatsugi R."/>
            <person name="Baeten J."/>
            <person name="Francoijs K.J."/>
            <person name="Nataraja K.N."/>
            <person name="Reddy Y.A.N."/>
            <person name="Phadnis S."/>
            <person name="Ravikumar R.L."/>
            <person name="Schlapbach R."/>
            <person name="Sreeman S.M."/>
            <person name="Shimizu K.K."/>
        </authorList>
    </citation>
    <scope>NUCLEOTIDE SEQUENCE</scope>
</reference>
<dbReference type="InterPro" id="IPR029058">
    <property type="entry name" value="AB_hydrolase_fold"/>
</dbReference>
<keyword evidence="4" id="KW-1185">Reference proteome</keyword>
<evidence type="ECO:0000259" key="2">
    <source>
        <dbReference type="Pfam" id="PF00561"/>
    </source>
</evidence>
<dbReference type="Proteomes" id="UP001054889">
    <property type="component" value="Unassembled WGS sequence"/>
</dbReference>
<protein>
    <recommendedName>
        <fullName evidence="2">AB hydrolase-1 domain-containing protein</fullName>
    </recommendedName>
</protein>
<proteinExistence type="predicted"/>
<reference evidence="3" key="2">
    <citation type="submission" date="2021-12" db="EMBL/GenBank/DDBJ databases">
        <title>Resequencing data analysis of finger millet.</title>
        <authorList>
            <person name="Hatakeyama M."/>
            <person name="Aluri S."/>
            <person name="Balachadran M.T."/>
            <person name="Sivarajan S.R."/>
            <person name="Poveda L."/>
            <person name="Shimizu-Inatsugi R."/>
            <person name="Schlapbach R."/>
            <person name="Sreeman S.M."/>
            <person name="Shimizu K.K."/>
        </authorList>
    </citation>
    <scope>NUCLEOTIDE SEQUENCE</scope>
</reference>
<dbReference type="Pfam" id="PF00561">
    <property type="entry name" value="Abhydrolase_1"/>
    <property type="match status" value="1"/>
</dbReference>
<dbReference type="EMBL" id="BQKI01000006">
    <property type="protein sequence ID" value="GJM97008.1"/>
    <property type="molecule type" value="Genomic_DNA"/>
</dbReference>
<feature type="domain" description="AB hydrolase-1" evidence="2">
    <location>
        <begin position="35"/>
        <end position="312"/>
    </location>
</feature>
<evidence type="ECO:0000313" key="4">
    <source>
        <dbReference type="Proteomes" id="UP001054889"/>
    </source>
</evidence>
<dbReference type="AlphaFoldDB" id="A0AAV5CFG5"/>
<dbReference type="InterPro" id="IPR050471">
    <property type="entry name" value="AB_hydrolase"/>
</dbReference>
<organism evidence="3 4">
    <name type="scientific">Eleusine coracana subsp. coracana</name>
    <dbReference type="NCBI Taxonomy" id="191504"/>
    <lineage>
        <taxon>Eukaryota</taxon>
        <taxon>Viridiplantae</taxon>
        <taxon>Streptophyta</taxon>
        <taxon>Embryophyta</taxon>
        <taxon>Tracheophyta</taxon>
        <taxon>Spermatophyta</taxon>
        <taxon>Magnoliopsida</taxon>
        <taxon>Liliopsida</taxon>
        <taxon>Poales</taxon>
        <taxon>Poaceae</taxon>
        <taxon>PACMAD clade</taxon>
        <taxon>Chloridoideae</taxon>
        <taxon>Cynodonteae</taxon>
        <taxon>Eleusininae</taxon>
        <taxon>Eleusine</taxon>
    </lineage>
</organism>
<dbReference type="PANTHER" id="PTHR43433">
    <property type="entry name" value="HYDROLASE, ALPHA/BETA FOLD FAMILY PROTEIN"/>
    <property type="match status" value="1"/>
</dbReference>
<evidence type="ECO:0000313" key="3">
    <source>
        <dbReference type="EMBL" id="GJM97008.1"/>
    </source>
</evidence>
<dbReference type="PANTHER" id="PTHR43433:SF5">
    <property type="entry name" value="AB HYDROLASE-1 DOMAIN-CONTAINING PROTEIN"/>
    <property type="match status" value="1"/>
</dbReference>
<evidence type="ECO:0000256" key="1">
    <source>
        <dbReference type="SAM" id="MobiDB-lite"/>
    </source>
</evidence>
<name>A0AAV5CFG5_ELECO</name>
<dbReference type="Gene3D" id="3.40.50.1820">
    <property type="entry name" value="alpha/beta hydrolase"/>
    <property type="match status" value="1"/>
</dbReference>
<feature type="region of interest" description="Disordered" evidence="1">
    <location>
        <begin position="51"/>
        <end position="86"/>
    </location>
</feature>
<gene>
    <name evidence="3" type="primary">ga13898</name>
    <name evidence="3" type="ORF">PR202_ga13898</name>
</gene>
<sequence length="409" mass="44628">MPYCLVSGGGRRDEEEEEEVRIFYQRYGHGGTKVLLISGLAGTHESWGPQVKALTGTVGPSAADEEEAPPPASSAAAAEDRRNPEEGVEACCFDNRGAGRSSAPARRSRYTTAAMARDALALMDRLGWRKAHVFGHSMGSMVASKLAAVAPERVASLALLGATGGGYQCVPKLDWGTVSLACRFLTATTPEQRAAIDLETHYTRQYLDEQIGSSITTRREMLYHEYVKGLSSPGGMQSRHGFDGQMNACWTHELSPKELDRIRSAGFPVLIIHGRDDVVAQSCHARRLAEKLQPAAKLVELRGGHLVSHERPVEVNMSLMEVIKASRSNMDLAEWSKVPDKKPDDKCVIILAGSAGSLAKRDDRLTTTYNQLPKIQLFVFGAFYAILEQVKSVIRSLKPVTDCLLLLPP</sequence>
<dbReference type="SUPFAM" id="SSF53474">
    <property type="entry name" value="alpha/beta-Hydrolases"/>
    <property type="match status" value="1"/>
</dbReference>
<comment type="caution">
    <text evidence="3">The sequence shown here is derived from an EMBL/GenBank/DDBJ whole genome shotgun (WGS) entry which is preliminary data.</text>
</comment>
<accession>A0AAV5CFG5</accession>